<organism evidence="1">
    <name type="scientific">viral metagenome</name>
    <dbReference type="NCBI Taxonomy" id="1070528"/>
    <lineage>
        <taxon>unclassified sequences</taxon>
        <taxon>metagenomes</taxon>
        <taxon>organismal metagenomes</taxon>
    </lineage>
</organism>
<proteinExistence type="predicted"/>
<evidence type="ECO:0000313" key="1">
    <source>
        <dbReference type="EMBL" id="QHT14227.1"/>
    </source>
</evidence>
<protein>
    <submittedName>
        <fullName evidence="1">Uncharacterized protein</fullName>
    </submittedName>
</protein>
<name>A0A6C0DCJ8_9ZZZZ</name>
<dbReference type="EMBL" id="MN739580">
    <property type="protein sequence ID" value="QHT14227.1"/>
    <property type="molecule type" value="Genomic_DNA"/>
</dbReference>
<sequence>MFQPKNIMSGGDYISSSYLTQQSVPSSAISYSSLLYILSTAHLSSFADIVSLTQAQLMDIAKVIQTRIDFDNTLINQNNLSIAQILHILNDAGGLQDQYNAASTQFGTELDAWVSTSTSIVTKNALLIQQQAEYSTLYLSSLSMGSTISTLELQYSTMLLEYMNSPILLNEYTTKYDNEMKAYISNIQVYNSTQSLLMKNISELNYYSTASTNANMDYFSTSTGYNMMNYDYNTYSTSIGRAVNILTSTQKFYSTIIQDKNNTKSLLEQNANLYNTFILSISSQMTSSIQNIAIQSRISTKYALDNIAYQSNLKFYSTMEPFINSTIRGYNLQINDITQQISTLILLSTISTSRYREQMSTFYSQANQYYDYKAEDTKAIMEQYIYDIRLFDLKARQCAANLVVKKSDNNILMTSAYIQSQNLANSPDKMTEIQNYRFDLLNTNVAIDSIIINILNPFDRMFYDILNIAFTESTMKGQFIQQRKAIFNTYEYPSLQQNSTLISSMYFRDMSALNALVTTINSNIRDKNLIHTNINTILTPNISTITGIIGINWFSSINRYPGTSTLLLEPTSGTSMTEYGVIPPIRF</sequence>
<reference evidence="1" key="1">
    <citation type="journal article" date="2020" name="Nature">
        <title>Giant virus diversity and host interactions through global metagenomics.</title>
        <authorList>
            <person name="Schulz F."/>
            <person name="Roux S."/>
            <person name="Paez-Espino D."/>
            <person name="Jungbluth S."/>
            <person name="Walsh D.A."/>
            <person name="Denef V.J."/>
            <person name="McMahon K.D."/>
            <person name="Konstantinidis K.T."/>
            <person name="Eloe-Fadrosh E.A."/>
            <person name="Kyrpides N.C."/>
            <person name="Woyke T."/>
        </authorList>
    </citation>
    <scope>NUCLEOTIDE SEQUENCE</scope>
    <source>
        <strain evidence="1">GVMAG-M-3300023174-137</strain>
    </source>
</reference>
<dbReference type="AlphaFoldDB" id="A0A6C0DCJ8"/>
<accession>A0A6C0DCJ8</accession>